<feature type="chain" id="PRO_5046061287" evidence="4">
    <location>
        <begin position="31"/>
        <end position="831"/>
    </location>
</feature>
<evidence type="ECO:0000256" key="4">
    <source>
        <dbReference type="SAM" id="SignalP"/>
    </source>
</evidence>
<accession>A0ABN4HVU8</accession>
<dbReference type="InterPro" id="IPR043146">
    <property type="entry name" value="Penicillin_amidase_N_B-knob"/>
</dbReference>
<reference evidence="6" key="1">
    <citation type="journal article" date="2015" name="Genome Announc.">
        <title>Complete Genome Sequence of Herbaspirillum hiltneri N3 (DSM 17495), Isolated from Surface-Sterilized Wheat Roots.</title>
        <authorList>
            <person name="Guizelini D."/>
            <person name="Saizaki P.M."/>
            <person name="Coimbra N.A."/>
            <person name="Weiss V.A."/>
            <person name="Faoro H."/>
            <person name="Sfeir M.Z."/>
            <person name="Baura V.A."/>
            <person name="Monteiro R.A."/>
            <person name="Chubatsu L.S."/>
            <person name="Souza E.M."/>
            <person name="Cruz L.M."/>
            <person name="Pedrosa F.O."/>
            <person name="Raittz R.T."/>
            <person name="Marchaukoski J.N."/>
            <person name="Steffens M.B."/>
        </authorList>
    </citation>
    <scope>NUCLEOTIDE SEQUENCE [LARGE SCALE GENOMIC DNA]</scope>
    <source>
        <strain evidence="6">N3</strain>
    </source>
</reference>
<proteinExistence type="inferred from homology"/>
<evidence type="ECO:0000256" key="3">
    <source>
        <dbReference type="ARBA" id="ARBA00023145"/>
    </source>
</evidence>
<dbReference type="Gene3D" id="1.10.287.150">
    <property type="match status" value="1"/>
</dbReference>
<feature type="signal peptide" evidence="4">
    <location>
        <begin position="1"/>
        <end position="30"/>
    </location>
</feature>
<dbReference type="PROSITE" id="PS51257">
    <property type="entry name" value="PROKAR_LIPOPROTEIN"/>
    <property type="match status" value="1"/>
</dbReference>
<comment type="similarity">
    <text evidence="1">Belongs to the peptidase S45 family.</text>
</comment>
<keyword evidence="2" id="KW-0378">Hydrolase</keyword>
<keyword evidence="3" id="KW-0865">Zymogen</keyword>
<gene>
    <name evidence="5" type="ORF">F506_09765</name>
</gene>
<dbReference type="Gene3D" id="2.30.120.10">
    <property type="match status" value="1"/>
</dbReference>
<dbReference type="SUPFAM" id="SSF56235">
    <property type="entry name" value="N-terminal nucleophile aminohydrolases (Ntn hydrolases)"/>
    <property type="match status" value="1"/>
</dbReference>
<dbReference type="Pfam" id="PF01804">
    <property type="entry name" value="Penicil_amidase"/>
    <property type="match status" value="1"/>
</dbReference>
<name>A0ABN4HVU8_9BURK</name>
<dbReference type="EMBL" id="CP011409">
    <property type="protein sequence ID" value="AKZ62921.1"/>
    <property type="molecule type" value="Genomic_DNA"/>
</dbReference>
<protein>
    <submittedName>
        <fullName evidence="5">Penicillin amidase</fullName>
    </submittedName>
</protein>
<dbReference type="Gene3D" id="3.60.20.10">
    <property type="entry name" value="Glutamine Phosphoribosylpyrophosphate, subunit 1, domain 1"/>
    <property type="match status" value="1"/>
</dbReference>
<dbReference type="InterPro" id="IPR043147">
    <property type="entry name" value="Penicillin_amidase_A-knob"/>
</dbReference>
<evidence type="ECO:0000313" key="5">
    <source>
        <dbReference type="EMBL" id="AKZ62921.1"/>
    </source>
</evidence>
<dbReference type="PANTHER" id="PTHR34218">
    <property type="entry name" value="PEPTIDASE S45 PENICILLIN AMIDASE"/>
    <property type="match status" value="1"/>
</dbReference>
<dbReference type="PIRSF" id="PIRSF001227">
    <property type="entry name" value="Pen_acylase"/>
    <property type="match status" value="1"/>
</dbReference>
<evidence type="ECO:0000313" key="6">
    <source>
        <dbReference type="Proteomes" id="UP000063429"/>
    </source>
</evidence>
<sequence>MQRRYRLIPRACAALTLLACAAFASTACVAADQAADRTPDQVAVPAGKITIKRDNYGVPHVYANDVRGLFYGFGYVVAEDRLFQMEMARRAVLGTVSEVMGPAYVALDKGSRSGFTPASIRAQMAALSADDKAIFDGYAAGFNARVNEVLKAQATLLPKQFSDAGFTPKADWTGYDVAMIWIGTMANRYSNVSSEVANLRLLDQLRKAKGEVAGRRLFDQIRWVEDPLAPTTVPRTVAPLKTASAPLDGNAVRLAPVSPELLSARNDIDAARRGVAEPWTRPIASNLWIAGPGKTTDGSTVFINGPQFNWFNPSYVFGIGLHGAGFDVTGNTPFAYPVVLFGTNGKIAWGATAGPLDVNDMYQEKLNPANPHEYLFNGAMRPMTKRTEVIRVKGQADESVDIYATTHGIVTNFDLPNGAAYTMKRSWDGYELESLLGWIHSMQATSWDQWLAQASRVAITINWYYSDTSGNIGYVSPGRLPIRPAAQDIRLPAVGDGSMEWLGIRPFSDNPRTFNPAQGYIANWNNQSAPGAVSDGGNYSVVDRVREFTARLEAKPRLTPDELWGLNRITAYADTNARYIVPFVLEATRGLAAGDPARRAAQLLADWNMLNDDPAERGVYDSPATTLMMHWLPILYKKVLADDLPPEVLAAYLDSGYAGDTQVASIRPGNGMKLIYNALLGATAGVPQTYDFFNGEDKNAVLRATLAQAMAELETRHGRDTATWRTPVVKHKFLTSNFIGAPQAGADELLTLPSFMNRGSQNDKMVLGARGVTLCTAAPPGQSGFIAPDGRKSAHYADQMSLFKDFGCKAEALTPAEVDRHTESTKQLTNN</sequence>
<dbReference type="PANTHER" id="PTHR34218:SF4">
    <property type="entry name" value="ACYL-HOMOSERINE LACTONE ACYLASE QUIP"/>
    <property type="match status" value="1"/>
</dbReference>
<evidence type="ECO:0000256" key="1">
    <source>
        <dbReference type="ARBA" id="ARBA00006586"/>
    </source>
</evidence>
<keyword evidence="4" id="KW-0732">Signal</keyword>
<keyword evidence="6" id="KW-1185">Reference proteome</keyword>
<dbReference type="Proteomes" id="UP000063429">
    <property type="component" value="Chromosome"/>
</dbReference>
<dbReference type="InterPro" id="IPR002692">
    <property type="entry name" value="S45"/>
</dbReference>
<evidence type="ECO:0000256" key="2">
    <source>
        <dbReference type="ARBA" id="ARBA00022801"/>
    </source>
</evidence>
<dbReference type="Gene3D" id="1.10.1400.10">
    <property type="match status" value="1"/>
</dbReference>
<dbReference type="InterPro" id="IPR023343">
    <property type="entry name" value="Penicillin_amidase_dom1"/>
</dbReference>
<dbReference type="InterPro" id="IPR029055">
    <property type="entry name" value="Ntn_hydrolases_N"/>
</dbReference>
<dbReference type="Gene3D" id="1.10.439.10">
    <property type="entry name" value="Penicillin Amidohydrolase, domain 1"/>
    <property type="match status" value="1"/>
</dbReference>
<organism evidence="5 6">
    <name type="scientific">Herbaspirillum hiltneri N3</name>
    <dbReference type="NCBI Taxonomy" id="1262470"/>
    <lineage>
        <taxon>Bacteria</taxon>
        <taxon>Pseudomonadati</taxon>
        <taxon>Pseudomonadota</taxon>
        <taxon>Betaproteobacteria</taxon>
        <taxon>Burkholderiales</taxon>
        <taxon>Oxalobacteraceae</taxon>
        <taxon>Herbaspirillum</taxon>
    </lineage>
</organism>
<dbReference type="RefSeq" id="WP_053197000.1">
    <property type="nucleotide sequence ID" value="NZ_CP011409.1"/>
</dbReference>
<dbReference type="InterPro" id="IPR014395">
    <property type="entry name" value="Pen/GL7ACA/AHL_acylase"/>
</dbReference>